<evidence type="ECO:0000313" key="2">
    <source>
        <dbReference type="Proteomes" id="UP000487350"/>
    </source>
</evidence>
<organism evidence="1 2">
    <name type="scientific">Caenimonas koreensis DSM 17982</name>
    <dbReference type="NCBI Taxonomy" id="1121255"/>
    <lineage>
        <taxon>Bacteria</taxon>
        <taxon>Pseudomonadati</taxon>
        <taxon>Pseudomonadota</taxon>
        <taxon>Betaproteobacteria</taxon>
        <taxon>Burkholderiales</taxon>
        <taxon>Comamonadaceae</taxon>
        <taxon>Caenimonas</taxon>
    </lineage>
</organism>
<comment type="caution">
    <text evidence="1">The sequence shown here is derived from an EMBL/GenBank/DDBJ whole genome shotgun (WGS) entry which is preliminary data.</text>
</comment>
<protein>
    <recommendedName>
        <fullName evidence="3">Tetratricopeptide repeat-containing protein</fullName>
    </recommendedName>
</protein>
<name>A0A844AXH2_9BURK</name>
<sequence>MTSTALPLDRESMRLIAEIGFIGTQTGQLGASRAIFDSLRVLRPDSSLPLIGLALVLIAANKPAVAAQFLRDSALTQFPGDPELTAFLGLALQCAGKNSEAQEALSKVVEQPGATAMPYARMADKLMAMNTGAGSPVNLFPRWSEYERITGQG</sequence>
<dbReference type="Gene3D" id="1.25.40.10">
    <property type="entry name" value="Tetratricopeptide repeat domain"/>
    <property type="match status" value="1"/>
</dbReference>
<dbReference type="Proteomes" id="UP000487350">
    <property type="component" value="Unassembled WGS sequence"/>
</dbReference>
<dbReference type="SUPFAM" id="SSF48452">
    <property type="entry name" value="TPR-like"/>
    <property type="match status" value="1"/>
</dbReference>
<evidence type="ECO:0000313" key="1">
    <source>
        <dbReference type="EMBL" id="MRD47088.1"/>
    </source>
</evidence>
<accession>A0A844AXH2</accession>
<reference evidence="1 2" key="1">
    <citation type="submission" date="2019-11" db="EMBL/GenBank/DDBJ databases">
        <title>Caenimonas koreensis gen. nov., sp. nov., isolated from activated sludge.</title>
        <authorList>
            <person name="Seung H.R."/>
        </authorList>
    </citation>
    <scope>NUCLEOTIDE SEQUENCE [LARGE SCALE GENOMIC DNA]</scope>
    <source>
        <strain evidence="1 2">EMB320</strain>
    </source>
</reference>
<dbReference type="OrthoDB" id="8636259at2"/>
<dbReference type="RefSeq" id="WP_153584427.1">
    <property type="nucleotide sequence ID" value="NZ_WJBU01000006.1"/>
</dbReference>
<evidence type="ECO:0008006" key="3">
    <source>
        <dbReference type="Google" id="ProtNLM"/>
    </source>
</evidence>
<dbReference type="AlphaFoldDB" id="A0A844AXH2"/>
<dbReference type="InterPro" id="IPR011990">
    <property type="entry name" value="TPR-like_helical_dom_sf"/>
</dbReference>
<keyword evidence="2" id="KW-1185">Reference proteome</keyword>
<dbReference type="EMBL" id="WJBU01000006">
    <property type="protein sequence ID" value="MRD47088.1"/>
    <property type="molecule type" value="Genomic_DNA"/>
</dbReference>
<gene>
    <name evidence="1" type="ORF">GHT07_07345</name>
</gene>
<proteinExistence type="predicted"/>